<dbReference type="InterPro" id="IPR001223">
    <property type="entry name" value="Glyco_hydro18_cat"/>
</dbReference>
<evidence type="ECO:0000313" key="3">
    <source>
        <dbReference type="Proteomes" id="UP000076967"/>
    </source>
</evidence>
<dbReference type="Gene3D" id="2.30.30.40">
    <property type="entry name" value="SH3 Domains"/>
    <property type="match status" value="1"/>
</dbReference>
<comment type="caution">
    <text evidence="2">The sequence shown here is derived from an EMBL/GenBank/DDBJ whole genome shotgun (WGS) entry which is preliminary data.</text>
</comment>
<dbReference type="SUPFAM" id="SSF55383">
    <property type="entry name" value="Copper amine oxidase, domain N"/>
    <property type="match status" value="1"/>
</dbReference>
<dbReference type="InterPro" id="IPR029070">
    <property type="entry name" value="Chitinase_insertion_sf"/>
</dbReference>
<dbReference type="GO" id="GO:0005975">
    <property type="term" value="P:carbohydrate metabolic process"/>
    <property type="evidence" value="ECO:0007669"/>
    <property type="project" value="InterPro"/>
</dbReference>
<dbReference type="InterPro" id="IPR012854">
    <property type="entry name" value="Cu_amine_oxidase-like_N"/>
</dbReference>
<organism evidence="2 3">
    <name type="scientific">Paenibacillus glacialis</name>
    <dbReference type="NCBI Taxonomy" id="494026"/>
    <lineage>
        <taxon>Bacteria</taxon>
        <taxon>Bacillati</taxon>
        <taxon>Bacillota</taxon>
        <taxon>Bacilli</taxon>
        <taxon>Bacillales</taxon>
        <taxon>Paenibacillaceae</taxon>
        <taxon>Paenibacillus</taxon>
    </lineage>
</organism>
<dbReference type="Proteomes" id="UP000076967">
    <property type="component" value="Unassembled WGS sequence"/>
</dbReference>
<dbReference type="Gene3D" id="3.10.50.10">
    <property type="match status" value="1"/>
</dbReference>
<sequence>MRSNPRRNKRKRRLGPLLLVICLFLIGGYYLYTQSLPNSEHVEPDWKGKSSPIFVRGELLEYSALGTGEDLKLPLPVLQDVIDPHIRYESQTKSIILTTSEKLVHLTPDEKEAKINNETTQLRFAPEESEGIMYLPIRVLKEVYGLAVYEDVDSGAVLLMKAGESIPMGTAKASESDATVAMRKENSIHAPIIFDVPVGTELRVWSTKEDWYYVQLDNGFTGYMEKNTVVMGESRTVATPPQVLTRAERSWKGKPVNLVWEAVYQKKPNPAKIGELPGVNVVSPTWFSIIDGEGNVRSQADLDYVKWAHKKKMEVWGLLSNSFEPDITSKAMGSFVSRMNVINQMLQYADLYELDGINLDFENVYTKDGSNITQFVRELKPLAEAKGLIISIDVTPKSRSEMWSLFLDRQALAEAADYLIVMAYDEHWASSPKAGSVSSLPWVEAALQRIIKEDKVSPEKLIMGIPMYTRIWSEEVKDGETKISSKAVGMDSVADIIRTKKLKPTYLEGPKQNYVEYMEDTVLKKIWIEDEVSLKSRVELAKSLQLGGIASWTRNLANETAWKVLKSIHP</sequence>
<evidence type="ECO:0000259" key="1">
    <source>
        <dbReference type="PROSITE" id="PS51910"/>
    </source>
</evidence>
<dbReference type="InterPro" id="IPR017853">
    <property type="entry name" value="GH"/>
</dbReference>
<dbReference type="Pfam" id="PF07833">
    <property type="entry name" value="Cu_amine_oxidN1"/>
    <property type="match status" value="1"/>
</dbReference>
<dbReference type="InterPro" id="IPR036582">
    <property type="entry name" value="Mao_N_sf"/>
</dbReference>
<dbReference type="EMBL" id="LVJH01000030">
    <property type="protein sequence ID" value="OAB40980.1"/>
    <property type="molecule type" value="Genomic_DNA"/>
</dbReference>
<dbReference type="SUPFAM" id="SSF51445">
    <property type="entry name" value="(Trans)glycosidases"/>
    <property type="match status" value="1"/>
</dbReference>
<protein>
    <submittedName>
        <fullName evidence="2">Glycosyl hydrolase</fullName>
    </submittedName>
</protein>
<dbReference type="PROSITE" id="PS51910">
    <property type="entry name" value="GH18_2"/>
    <property type="match status" value="1"/>
</dbReference>
<dbReference type="Gene3D" id="3.30.457.10">
    <property type="entry name" value="Copper amine oxidase-like, N-terminal domain"/>
    <property type="match status" value="1"/>
</dbReference>
<accession>A0A162Q0A4</accession>
<dbReference type="PANTHER" id="PTHR46066">
    <property type="entry name" value="CHITINASE DOMAIN-CONTAINING PROTEIN 1 FAMILY MEMBER"/>
    <property type="match status" value="1"/>
</dbReference>
<keyword evidence="2" id="KW-0378">Hydrolase</keyword>
<dbReference type="Pfam" id="PF00704">
    <property type="entry name" value="Glyco_hydro_18"/>
    <property type="match status" value="1"/>
</dbReference>
<dbReference type="Gene3D" id="3.20.20.80">
    <property type="entry name" value="Glycosidases"/>
    <property type="match status" value="1"/>
</dbReference>
<dbReference type="PANTHER" id="PTHR46066:SF2">
    <property type="entry name" value="CHITINASE DOMAIN-CONTAINING PROTEIN 1"/>
    <property type="match status" value="1"/>
</dbReference>
<keyword evidence="3" id="KW-1185">Reference proteome</keyword>
<dbReference type="AlphaFoldDB" id="A0A162Q0A4"/>
<dbReference type="SMART" id="SM00636">
    <property type="entry name" value="Glyco_18"/>
    <property type="match status" value="1"/>
</dbReference>
<proteinExistence type="predicted"/>
<dbReference type="STRING" id="494026.PGLA_17365"/>
<dbReference type="InterPro" id="IPR011583">
    <property type="entry name" value="Chitinase_II/V-like_cat"/>
</dbReference>
<name>A0A162Q0A4_9BACL</name>
<feature type="domain" description="GH18" evidence="1">
    <location>
        <begin position="255"/>
        <end position="570"/>
    </location>
</feature>
<dbReference type="GO" id="GO:0008061">
    <property type="term" value="F:chitin binding"/>
    <property type="evidence" value="ECO:0007669"/>
    <property type="project" value="InterPro"/>
</dbReference>
<evidence type="ECO:0000313" key="2">
    <source>
        <dbReference type="EMBL" id="OAB40980.1"/>
    </source>
</evidence>
<reference evidence="2 3" key="1">
    <citation type="submission" date="2016-03" db="EMBL/GenBank/DDBJ databases">
        <title>Draft genome sequence of Paenibacillus glacialis DSM 22343.</title>
        <authorList>
            <person name="Shin S.-K."/>
            <person name="Yi H."/>
        </authorList>
    </citation>
    <scope>NUCLEOTIDE SEQUENCE [LARGE SCALE GENOMIC DNA]</scope>
    <source>
        <strain evidence="2 3">DSM 22343</strain>
    </source>
</reference>
<dbReference type="GO" id="GO:0016787">
    <property type="term" value="F:hydrolase activity"/>
    <property type="evidence" value="ECO:0007669"/>
    <property type="project" value="UniProtKB-KW"/>
</dbReference>
<gene>
    <name evidence="2" type="ORF">PGLA_17365</name>
</gene>